<evidence type="ECO:0000256" key="5">
    <source>
        <dbReference type="ARBA" id="ARBA00022692"/>
    </source>
</evidence>
<comment type="caution">
    <text evidence="15">The sequence shown here is derived from an EMBL/GenBank/DDBJ whole genome shotgun (WGS) entry which is preliminary data.</text>
</comment>
<keyword evidence="10 15" id="KW-0482">Metalloprotease</keyword>
<protein>
    <submittedName>
        <fullName evidence="15">M48 family metalloprotease</fullName>
    </submittedName>
</protein>
<dbReference type="GO" id="GO:0046872">
    <property type="term" value="F:metal ion binding"/>
    <property type="evidence" value="ECO:0007669"/>
    <property type="project" value="UniProtKB-KW"/>
</dbReference>
<evidence type="ECO:0000256" key="9">
    <source>
        <dbReference type="ARBA" id="ARBA00022989"/>
    </source>
</evidence>
<dbReference type="InterPro" id="IPR001915">
    <property type="entry name" value="Peptidase_M48"/>
</dbReference>
<evidence type="ECO:0000256" key="10">
    <source>
        <dbReference type="ARBA" id="ARBA00023049"/>
    </source>
</evidence>
<keyword evidence="3" id="KW-1003">Cell membrane</keyword>
<organism evidence="15">
    <name type="scientific">Lyngbya confervoides BDU141951</name>
    <dbReference type="NCBI Taxonomy" id="1574623"/>
    <lineage>
        <taxon>Bacteria</taxon>
        <taxon>Bacillati</taxon>
        <taxon>Cyanobacteriota</taxon>
        <taxon>Cyanophyceae</taxon>
        <taxon>Oscillatoriophycideae</taxon>
        <taxon>Oscillatoriales</taxon>
        <taxon>Microcoleaceae</taxon>
        <taxon>Lyngbya</taxon>
    </lineage>
</organism>
<feature type="transmembrane region" description="Helical" evidence="13">
    <location>
        <begin position="694"/>
        <end position="715"/>
    </location>
</feature>
<reference evidence="15" key="2">
    <citation type="journal article" date="2015" name="Genome Announc.">
        <title>Draft Genome Sequence of Filamentous Marine Cyanobacterium Lyngbya confervoides Strain BDU141951.</title>
        <authorList>
            <person name="Chandrababunaidu M.M."/>
            <person name="Sen D."/>
            <person name="Tripathy S."/>
        </authorList>
    </citation>
    <scope>NUCLEOTIDE SEQUENCE</scope>
    <source>
        <strain evidence="15">BDU141951</strain>
    </source>
</reference>
<evidence type="ECO:0000256" key="7">
    <source>
        <dbReference type="ARBA" id="ARBA00022801"/>
    </source>
</evidence>
<feature type="transmembrane region" description="Helical" evidence="13">
    <location>
        <begin position="340"/>
        <end position="360"/>
    </location>
</feature>
<evidence type="ECO:0000256" key="8">
    <source>
        <dbReference type="ARBA" id="ARBA00022833"/>
    </source>
</evidence>
<comment type="subcellular location">
    <subcellularLocation>
        <location evidence="2">Cell membrane</location>
        <topology evidence="2">Multi-pass membrane protein</topology>
    </subcellularLocation>
</comment>
<dbReference type="PANTHER" id="PTHR43221:SF1">
    <property type="entry name" value="PROTEASE HTPX"/>
    <property type="match status" value="1"/>
</dbReference>
<feature type="transmembrane region" description="Helical" evidence="13">
    <location>
        <begin position="285"/>
        <end position="303"/>
    </location>
</feature>
<evidence type="ECO:0000259" key="14">
    <source>
        <dbReference type="Pfam" id="PF01435"/>
    </source>
</evidence>
<dbReference type="Gene3D" id="3.30.2010.10">
    <property type="entry name" value="Metalloproteases ('zincins'), catalytic domain"/>
    <property type="match status" value="1"/>
</dbReference>
<dbReference type="EMBL" id="JTHE02000003">
    <property type="protein sequence ID" value="NEV70077.1"/>
    <property type="molecule type" value="Genomic_DNA"/>
</dbReference>
<dbReference type="GO" id="GO:0006508">
    <property type="term" value="P:proteolysis"/>
    <property type="evidence" value="ECO:0007669"/>
    <property type="project" value="UniProtKB-KW"/>
</dbReference>
<evidence type="ECO:0000256" key="11">
    <source>
        <dbReference type="ARBA" id="ARBA00023136"/>
    </source>
</evidence>
<keyword evidence="5 13" id="KW-0812">Transmembrane</keyword>
<evidence type="ECO:0000256" key="1">
    <source>
        <dbReference type="ARBA" id="ARBA00001947"/>
    </source>
</evidence>
<keyword evidence="8" id="KW-0862">Zinc</keyword>
<keyword evidence="4" id="KW-0645">Protease</keyword>
<keyword evidence="6" id="KW-0479">Metal-binding</keyword>
<accession>A0A0C1VB50</accession>
<feature type="domain" description="Peptidase M48" evidence="14">
    <location>
        <begin position="410"/>
        <end position="616"/>
    </location>
</feature>
<feature type="transmembrane region" description="Helical" evidence="13">
    <location>
        <begin position="310"/>
        <end position="328"/>
    </location>
</feature>
<keyword evidence="11 13" id="KW-0472">Membrane</keyword>
<keyword evidence="7" id="KW-0378">Hydrolase</keyword>
<gene>
    <name evidence="15" type="ORF">QQ91_023575</name>
</gene>
<feature type="region of interest" description="Disordered" evidence="12">
    <location>
        <begin position="103"/>
        <end position="260"/>
    </location>
</feature>
<dbReference type="GO" id="GO:0004222">
    <property type="term" value="F:metalloendopeptidase activity"/>
    <property type="evidence" value="ECO:0007669"/>
    <property type="project" value="InterPro"/>
</dbReference>
<dbReference type="PANTHER" id="PTHR43221">
    <property type="entry name" value="PROTEASE HTPX"/>
    <property type="match status" value="1"/>
</dbReference>
<evidence type="ECO:0000313" key="15">
    <source>
        <dbReference type="EMBL" id="NEV70077.1"/>
    </source>
</evidence>
<evidence type="ECO:0000256" key="13">
    <source>
        <dbReference type="SAM" id="Phobius"/>
    </source>
</evidence>
<comment type="cofactor">
    <cofactor evidence="1">
        <name>Zn(2+)</name>
        <dbReference type="ChEBI" id="CHEBI:29105"/>
    </cofactor>
</comment>
<feature type="transmembrane region" description="Helical" evidence="13">
    <location>
        <begin position="647"/>
        <end position="674"/>
    </location>
</feature>
<evidence type="ECO:0000256" key="3">
    <source>
        <dbReference type="ARBA" id="ARBA00022475"/>
    </source>
</evidence>
<evidence type="ECO:0000256" key="2">
    <source>
        <dbReference type="ARBA" id="ARBA00004651"/>
    </source>
</evidence>
<dbReference type="GO" id="GO:0005886">
    <property type="term" value="C:plasma membrane"/>
    <property type="evidence" value="ECO:0007669"/>
    <property type="project" value="UniProtKB-SubCell"/>
</dbReference>
<evidence type="ECO:0000256" key="6">
    <source>
        <dbReference type="ARBA" id="ARBA00022723"/>
    </source>
</evidence>
<keyword evidence="9 13" id="KW-1133">Transmembrane helix</keyword>
<feature type="transmembrane region" description="Helical" evidence="13">
    <location>
        <begin position="482"/>
        <end position="502"/>
    </location>
</feature>
<evidence type="ECO:0000256" key="4">
    <source>
        <dbReference type="ARBA" id="ARBA00022670"/>
    </source>
</evidence>
<reference evidence="15" key="1">
    <citation type="submission" date="2014-11" db="EMBL/GenBank/DDBJ databases">
        <authorList>
            <person name="Malar M.C."/>
            <person name="Sen D."/>
            <person name="Tripathy S."/>
        </authorList>
    </citation>
    <scope>NUCLEOTIDE SEQUENCE</scope>
    <source>
        <strain evidence="15">BDU141951</strain>
    </source>
</reference>
<dbReference type="AlphaFoldDB" id="A0A0C1VB50"/>
<reference evidence="15" key="3">
    <citation type="submission" date="2020-02" db="EMBL/GenBank/DDBJ databases">
        <authorList>
            <person name="Sarangi A.N."/>
            <person name="Ghosh S."/>
            <person name="Mukherjee M."/>
            <person name="Tripathy S."/>
        </authorList>
    </citation>
    <scope>NUCLEOTIDE SEQUENCE</scope>
    <source>
        <strain evidence="15">BDU141951</strain>
    </source>
</reference>
<name>A0A0C1VB50_9CYAN</name>
<sequence length="857" mass="94071">MLDVPYSANQLPSMPGDSPDHILKTGLTALKAADYSVAIEQFAQLSRDRTVPAAIRLKAHIGWIKALKADGQAAAAIPLCQKLINHPQPKIQQWASATLASLTPATDEGTRTDAPPATDLSGFRPLDKDGPPTPEYPSPAPLPTPRPEITDPSGFRPLDPEAESTAALPRSAMDAPGLIDPQAERSSPPGSEAEAFVPSTPVADSSPPKAAKSETDTPAAAAPPPSLFHYAELNQTAPPEASRPVSEPTPEMGKPLPPTEPAAVLAFQSTDRLDRPRNLPTPPAWLWQAWISQAVGAIALFWLCRALMQITLAVLATFLTPFSRVLNFSLQWRFYDCTGITLAILIALFFASPWVLDWLLRTTTGLKPLSIQKLQKTHPEGCKLLRRISQKQGWLMPLLQELPTSVPLIFSYGWLPRHTRIVISRGLLKQLTDDEIATLIGYEMSHVMSRTLPFMSLVAVLLQLCHQGYWQVAQWANQQKNRFLRIAAATITAICYGLYWLFRKVNVLAARSRVMLSDRQTVVWTGNPNALMRALVKLDVGIAAAIVQTGYTPPLVESTDLLTPVGYEAAIGLGSLFPDASFLNAIAWEIHNPYRQWLSINSSHPGLGARLRRLTSYAQRWQLQPALPLPTLDPNQKSPSSRSRTQWGAFLTQISPYLGPILGLSVAMLLWFLGGVFEPLGLRRIGWLYGDRSVLWGILLLGLGMGIMIRINTYFPDITAGNRLTNPPLPSLYEDPLQLPTLSQPVRISGQLLGRPGIANWLGQDLMLATPTALLKLHFFSPLGPPGNLLMHPRHPSDWVGQSLEVQGWYRRGAIAWMDVDAFFQTGKLVTKASHPLWSVALSLICCAFGLFILVRG</sequence>
<feature type="transmembrane region" description="Helical" evidence="13">
    <location>
        <begin position="837"/>
        <end position="855"/>
    </location>
</feature>
<feature type="compositionally biased region" description="Pro residues" evidence="12">
    <location>
        <begin position="131"/>
        <end position="146"/>
    </location>
</feature>
<dbReference type="Pfam" id="PF01435">
    <property type="entry name" value="Peptidase_M48"/>
    <property type="match status" value="1"/>
</dbReference>
<proteinExistence type="predicted"/>
<feature type="transmembrane region" description="Helical" evidence="13">
    <location>
        <begin position="452"/>
        <end position="470"/>
    </location>
</feature>
<evidence type="ECO:0000256" key="12">
    <source>
        <dbReference type="SAM" id="MobiDB-lite"/>
    </source>
</evidence>
<dbReference type="InterPro" id="IPR050083">
    <property type="entry name" value="HtpX_protease"/>
</dbReference>